<accession>A0A0T9RJP6</accession>
<protein>
    <submittedName>
        <fullName evidence="2">Inner membrane protein yjeO</fullName>
    </submittedName>
</protein>
<dbReference type="InterPro" id="IPR022553">
    <property type="entry name" value="DUF2645"/>
</dbReference>
<gene>
    <name evidence="2" type="primary">yjeO</name>
    <name evidence="2" type="ORF">ERS008667_04034</name>
</gene>
<dbReference type="RefSeq" id="WP_049601355.1">
    <property type="nucleotide sequence ID" value="NZ_CPZI01000055.1"/>
</dbReference>
<dbReference type="EMBL" id="CQBK01000046">
    <property type="protein sequence ID" value="CNI66952.1"/>
    <property type="molecule type" value="Genomic_DNA"/>
</dbReference>
<keyword evidence="1" id="KW-0472">Membrane</keyword>
<keyword evidence="1" id="KW-0812">Transmembrane</keyword>
<proteinExistence type="predicted"/>
<organism evidence="2 3">
    <name type="scientific">Yersinia similis</name>
    <dbReference type="NCBI Taxonomy" id="367190"/>
    <lineage>
        <taxon>Bacteria</taxon>
        <taxon>Pseudomonadati</taxon>
        <taxon>Pseudomonadota</taxon>
        <taxon>Gammaproteobacteria</taxon>
        <taxon>Enterobacterales</taxon>
        <taxon>Yersiniaceae</taxon>
        <taxon>Yersinia</taxon>
    </lineage>
</organism>
<evidence type="ECO:0000313" key="3">
    <source>
        <dbReference type="Proteomes" id="UP000038204"/>
    </source>
</evidence>
<evidence type="ECO:0000256" key="1">
    <source>
        <dbReference type="SAM" id="Phobius"/>
    </source>
</evidence>
<sequence length="100" mass="12135">MKKTIIYVYYIFCFFTIYLISSFKEEAFIDGIEIKSACIAHRAFVVDDIRDITVIFAIIILIPCFVYLKRNRFKNKFFNLLSLLLIIYFFWRFFIRLNVC</sequence>
<dbReference type="AlphaFoldDB" id="A0A0T9RJP6"/>
<keyword evidence="1" id="KW-1133">Transmembrane helix</keyword>
<dbReference type="Proteomes" id="UP000038204">
    <property type="component" value="Unassembled WGS sequence"/>
</dbReference>
<feature type="transmembrane region" description="Helical" evidence="1">
    <location>
        <begin position="52"/>
        <end position="68"/>
    </location>
</feature>
<dbReference type="Pfam" id="PF10840">
    <property type="entry name" value="DUF2645"/>
    <property type="match status" value="1"/>
</dbReference>
<feature type="transmembrane region" description="Helical" evidence="1">
    <location>
        <begin position="7"/>
        <end position="23"/>
    </location>
</feature>
<evidence type="ECO:0000313" key="2">
    <source>
        <dbReference type="EMBL" id="CNI66952.1"/>
    </source>
</evidence>
<reference evidence="2 3" key="1">
    <citation type="submission" date="2015-03" db="EMBL/GenBank/DDBJ databases">
        <authorList>
            <person name="Murphy D."/>
        </authorList>
    </citation>
    <scope>NUCLEOTIDE SEQUENCE [LARGE SCALE GENOMIC DNA]</scope>
    <source>
        <strain evidence="2 3">Y233</strain>
    </source>
</reference>
<feature type="transmembrane region" description="Helical" evidence="1">
    <location>
        <begin position="77"/>
        <end position="95"/>
    </location>
</feature>
<name>A0A0T9RJP6_9GAMM</name>